<gene>
    <name evidence="1" type="ORF">C8N24_6598</name>
</gene>
<evidence type="ECO:0000313" key="1">
    <source>
        <dbReference type="EMBL" id="RKQ84967.1"/>
    </source>
</evidence>
<dbReference type="RefSeq" id="WP_121258519.1">
    <property type="nucleotide sequence ID" value="NZ_RBIL01000003.1"/>
</dbReference>
<dbReference type="OrthoDB" id="9979929at2"/>
<evidence type="ECO:0000313" key="2">
    <source>
        <dbReference type="Proteomes" id="UP000278962"/>
    </source>
</evidence>
<proteinExistence type="predicted"/>
<dbReference type="Proteomes" id="UP000278962">
    <property type="component" value="Unassembled WGS sequence"/>
</dbReference>
<keyword evidence="2" id="KW-1185">Reference proteome</keyword>
<dbReference type="EMBL" id="RBIL01000003">
    <property type="protein sequence ID" value="RKQ84967.1"/>
    <property type="molecule type" value="Genomic_DNA"/>
</dbReference>
<organism evidence="1 2">
    <name type="scientific">Solirubrobacter pauli</name>
    <dbReference type="NCBI Taxonomy" id="166793"/>
    <lineage>
        <taxon>Bacteria</taxon>
        <taxon>Bacillati</taxon>
        <taxon>Actinomycetota</taxon>
        <taxon>Thermoleophilia</taxon>
        <taxon>Solirubrobacterales</taxon>
        <taxon>Solirubrobacteraceae</taxon>
        <taxon>Solirubrobacter</taxon>
    </lineage>
</organism>
<sequence>MNLVLLCHGALSEFGSFELGADQEVQYRGNFGESLEPPVAAALFKALVQNPTVTERQIATQISGYHQEPVLAGPRSVKPDIKLWATTSPPCFVMDLTTRQWGRLAPTFRSTLGQVVRGLGAPLHLDLLCCTELPDFKDRAVVDPALEVKTWAQIFQ</sequence>
<reference evidence="1 2" key="1">
    <citation type="submission" date="2018-10" db="EMBL/GenBank/DDBJ databases">
        <title>Genomic Encyclopedia of Archaeal and Bacterial Type Strains, Phase II (KMG-II): from individual species to whole genera.</title>
        <authorList>
            <person name="Goeker M."/>
        </authorList>
    </citation>
    <scope>NUCLEOTIDE SEQUENCE [LARGE SCALE GENOMIC DNA]</scope>
    <source>
        <strain evidence="1 2">DSM 14954</strain>
    </source>
</reference>
<protein>
    <submittedName>
        <fullName evidence="1">Uncharacterized protein</fullName>
    </submittedName>
</protein>
<comment type="caution">
    <text evidence="1">The sequence shown here is derived from an EMBL/GenBank/DDBJ whole genome shotgun (WGS) entry which is preliminary data.</text>
</comment>
<accession>A0A660L286</accession>
<dbReference type="AlphaFoldDB" id="A0A660L286"/>
<name>A0A660L286_9ACTN</name>